<comment type="catalytic activity">
    <reaction evidence="12">
        <text>Couples ATP hydrolysis with the unwinding of duplex DNA by translocating in the 3'-5' direction.</text>
        <dbReference type="EC" id="5.6.2.4"/>
    </reaction>
</comment>
<accession>F8E0X3</accession>
<dbReference type="PROSITE" id="PS51198">
    <property type="entry name" value="UVRD_HELICASE_ATP_BIND"/>
    <property type="match status" value="1"/>
</dbReference>
<keyword evidence="11" id="KW-0413">Isomerase</keyword>
<keyword evidence="6 15" id="KW-0347">Helicase</keyword>
<dbReference type="Proteomes" id="UP000000492">
    <property type="component" value="Chromosome"/>
</dbReference>
<dbReference type="InterPro" id="IPR013986">
    <property type="entry name" value="DExx_box_DNA_helicase_dom_sf"/>
</dbReference>
<dbReference type="InterPro" id="IPR038726">
    <property type="entry name" value="PDDEXK_AddAB-type"/>
</dbReference>
<evidence type="ECO:0000256" key="9">
    <source>
        <dbReference type="ARBA" id="ARBA00023125"/>
    </source>
</evidence>
<evidence type="ECO:0000256" key="16">
    <source>
        <dbReference type="SAM" id="MobiDB-lite"/>
    </source>
</evidence>
<keyword evidence="5 15" id="KW-0378">Hydrolase</keyword>
<sequence>MLDANRTIFTPEDIASFIRDGMGLDQSEESLRVYPNPTDQQAQVIGAKPSGAYLVVAGAGAGKTETMAARVVWLVANGYVRPEQVLGLTFTRKAASELAQRVRKRLETLANSPMYAAALGADDPRHEWFKNVAPTIATYDSYAGTIVREYGLLVPMEPAGRIIGDAEQWLIAHEVVTNYGGALKTDKGVNTVISNVQALSNEAQSHLADLDTVDRESQLAIQDLEDLSSTKKNDSSFFSDANKEFIEAQNVRVQMLGIVREYRETLRKRDLMTFDQQMSIAAELVTKHPRVGEEQRQRFRVVMLDEYQDTGQAQRVLLRSLFGEGKDPGLAVTAVGDPMQSIYMFRGATASNLEKFRADFAPAEKLELTTSWRNPSLVLNLANVVSRWSMEDRPLVSALNPREGSEEGTVRVAFHDDKNQEIQWLAEHVAEHWETWVKSDQEKPFSAAVLVRRNADAVPIYEALKEMGVPAEMSAGPGLLELPEVKQVFSTLRVLVDPSDDEAVLSLVTSSRWALGAADIKALSDRAKQLHRAQLETGDTSAPADQRLQPLEDVFAKQPGQNLRDELQGVMEDPVAGAVGLGDALADLGDATDFGMSAEGSARLEKLSAELGFLRRHSMSKSLPDLVADIERMLGVRTEVITRWYSEPEHSIGTSHLDRFAEIVRSFSEISGASASTLVEYLLAAKEKEDGLETGEVTQKENLVQILTVHKSKGLEWDLVAVPHAGRATYTDAEKPTTRGYKWTKNASRLPTHLRGDAEEYEGLDTMPVLDLAGVTKRSQHSKIVDNFSREYNRFEAKEDDRVFYVAITRAKKKLLVSGSAYREGRTELEDPSVGMVLLRNALYEAAGRKWKATNDVPAIETVPVWSPLGTLRKKDSDFEPADSSDPGPGGREHNLLLNDVLAFNEARQTFTDEMEKNPASGRDADSWPREQAPLLAARPGAAEGAQLVRDALHGVEESFTAQAAQNQEPAQATQNPVATTSPQAPRTAITTAENWDVETTHLLEELRAEETATIEVPLDVRLTATEAVGLRRDRDEFARRRRRPVPLEPKPFAKRGTAFHNWVEQHYGQVTLLDDEQLPGASDATLQDPALEHLKQRFLESEWASRAPASIEGAYSVALAGHVFEGRIDAVFHFSDDPAKGWMVVDWKTGKKPAGAEMNAAKMQLAVYRLAWAQVLSSQLGIAVPVEEVRAAFHYVYANETVEPDTLPSAKEIEQFLSLSNER</sequence>
<proteinExistence type="inferred from homology"/>
<evidence type="ECO:0000256" key="7">
    <source>
        <dbReference type="ARBA" id="ARBA00022839"/>
    </source>
</evidence>
<dbReference type="InterPro" id="IPR011604">
    <property type="entry name" value="PDDEXK-like_dom_sf"/>
</dbReference>
<dbReference type="HOGENOM" id="CLU_003630_1_1_11"/>
<dbReference type="GO" id="GO:0005524">
    <property type="term" value="F:ATP binding"/>
    <property type="evidence" value="ECO:0007669"/>
    <property type="project" value="UniProtKB-UniRule"/>
</dbReference>
<keyword evidence="9" id="KW-0238">DNA-binding</keyword>
<dbReference type="CDD" id="cd17932">
    <property type="entry name" value="DEXQc_UvrD"/>
    <property type="match status" value="1"/>
</dbReference>
<evidence type="ECO:0000256" key="5">
    <source>
        <dbReference type="ARBA" id="ARBA00022801"/>
    </source>
</evidence>
<evidence type="ECO:0000256" key="10">
    <source>
        <dbReference type="ARBA" id="ARBA00023204"/>
    </source>
</evidence>
<evidence type="ECO:0000256" key="3">
    <source>
        <dbReference type="ARBA" id="ARBA00022741"/>
    </source>
</evidence>
<feature type="domain" description="UvrD-like helicase ATP-binding" evidence="17">
    <location>
        <begin position="36"/>
        <end position="375"/>
    </location>
</feature>
<evidence type="ECO:0000313" key="20">
    <source>
        <dbReference type="Proteomes" id="UP000000492"/>
    </source>
</evidence>
<keyword evidence="20" id="KW-1185">Reference proteome</keyword>
<feature type="region of interest" description="Disordered" evidence="16">
    <location>
        <begin position="871"/>
        <end position="895"/>
    </location>
</feature>
<feature type="domain" description="UvrD-like helicase C-terminal" evidence="18">
    <location>
        <begin position="376"/>
        <end position="714"/>
    </location>
</feature>
<dbReference type="Pfam" id="PF12705">
    <property type="entry name" value="PDDEXK_1"/>
    <property type="match status" value="1"/>
</dbReference>
<gene>
    <name evidence="19" type="ordered locus">CRES_1700</name>
</gene>
<keyword evidence="2" id="KW-0540">Nuclease</keyword>
<evidence type="ECO:0000256" key="2">
    <source>
        <dbReference type="ARBA" id="ARBA00022722"/>
    </source>
</evidence>
<dbReference type="Pfam" id="PF13361">
    <property type="entry name" value="UvrD_C"/>
    <property type="match status" value="1"/>
</dbReference>
<protein>
    <recommendedName>
        <fullName evidence="13">DNA 3'-5' helicase</fullName>
        <ecNumber evidence="13">5.6.2.4</ecNumber>
    </recommendedName>
</protein>
<dbReference type="PROSITE" id="PS51217">
    <property type="entry name" value="UVRD_HELICASE_CTER"/>
    <property type="match status" value="1"/>
</dbReference>
<feature type="region of interest" description="Disordered" evidence="16">
    <location>
        <begin position="962"/>
        <end position="983"/>
    </location>
</feature>
<evidence type="ECO:0000256" key="1">
    <source>
        <dbReference type="ARBA" id="ARBA00009922"/>
    </source>
</evidence>
<dbReference type="InterPro" id="IPR000212">
    <property type="entry name" value="DNA_helicase_UvrD/REP"/>
</dbReference>
<dbReference type="SUPFAM" id="SSF52540">
    <property type="entry name" value="P-loop containing nucleoside triphosphate hydrolases"/>
    <property type="match status" value="1"/>
</dbReference>
<dbReference type="GO" id="GO:0000725">
    <property type="term" value="P:recombinational repair"/>
    <property type="evidence" value="ECO:0007669"/>
    <property type="project" value="TreeGrafter"/>
</dbReference>
<dbReference type="Gene3D" id="1.10.10.160">
    <property type="match status" value="1"/>
</dbReference>
<dbReference type="GO" id="GO:0005829">
    <property type="term" value="C:cytosol"/>
    <property type="evidence" value="ECO:0007669"/>
    <property type="project" value="TreeGrafter"/>
</dbReference>
<dbReference type="GO" id="GO:0004527">
    <property type="term" value="F:exonuclease activity"/>
    <property type="evidence" value="ECO:0007669"/>
    <property type="project" value="UniProtKB-KW"/>
</dbReference>
<comment type="catalytic activity">
    <reaction evidence="14">
        <text>ATP + H2O = ADP + phosphate + H(+)</text>
        <dbReference type="Rhea" id="RHEA:13065"/>
        <dbReference type="ChEBI" id="CHEBI:15377"/>
        <dbReference type="ChEBI" id="CHEBI:15378"/>
        <dbReference type="ChEBI" id="CHEBI:30616"/>
        <dbReference type="ChEBI" id="CHEBI:43474"/>
        <dbReference type="ChEBI" id="CHEBI:456216"/>
        <dbReference type="EC" id="5.6.2.4"/>
    </reaction>
</comment>
<evidence type="ECO:0000256" key="4">
    <source>
        <dbReference type="ARBA" id="ARBA00022763"/>
    </source>
</evidence>
<dbReference type="EC" id="5.6.2.4" evidence="13"/>
<dbReference type="eggNOG" id="COG0210">
    <property type="taxonomic scope" value="Bacteria"/>
</dbReference>
<keyword evidence="7" id="KW-0269">Exonuclease</keyword>
<keyword evidence="4" id="KW-0227">DNA damage</keyword>
<feature type="compositionally biased region" description="Low complexity" evidence="16">
    <location>
        <begin position="962"/>
        <end position="977"/>
    </location>
</feature>
<evidence type="ECO:0000256" key="6">
    <source>
        <dbReference type="ARBA" id="ARBA00022806"/>
    </source>
</evidence>
<reference evidence="19 20" key="1">
    <citation type="journal article" date="2012" name="BMC Genomics">
        <title>Complete genome sequence, lifestyle, and multi-drug resistance of the human pathogen Corynebacterium resistens DSM 45100 isolated from blood samples of a leukemia patient.</title>
        <authorList>
            <person name="Schroder J."/>
            <person name="Maus I."/>
            <person name="Meyer K."/>
            <person name="Wordemann S."/>
            <person name="Blom J."/>
            <person name="Jaenicke S."/>
            <person name="Schneider J."/>
            <person name="Trost E."/>
            <person name="Tauch A."/>
        </authorList>
    </citation>
    <scope>NUCLEOTIDE SEQUENCE [LARGE SCALE GENOMIC DNA]</scope>
    <source>
        <strain evidence="20">DSM 45100 / JCM 12819 / CCUG 50093 / GTC 2026 / SICGH 158</strain>
    </source>
</reference>
<dbReference type="Gene3D" id="3.40.50.300">
    <property type="entry name" value="P-loop containing nucleotide triphosphate hydrolases"/>
    <property type="match status" value="3"/>
</dbReference>
<feature type="binding site" evidence="15">
    <location>
        <begin position="57"/>
        <end position="64"/>
    </location>
    <ligand>
        <name>ATP</name>
        <dbReference type="ChEBI" id="CHEBI:30616"/>
    </ligand>
</feature>
<dbReference type="InterPro" id="IPR027417">
    <property type="entry name" value="P-loop_NTPase"/>
</dbReference>
<dbReference type="EMBL" id="CP002857">
    <property type="protein sequence ID" value="AEI10052.1"/>
    <property type="molecule type" value="Genomic_DNA"/>
</dbReference>
<evidence type="ECO:0000256" key="12">
    <source>
        <dbReference type="ARBA" id="ARBA00034617"/>
    </source>
</evidence>
<keyword evidence="3 15" id="KW-0547">Nucleotide-binding</keyword>
<dbReference type="Gene3D" id="3.90.320.10">
    <property type="match status" value="1"/>
</dbReference>
<evidence type="ECO:0000256" key="13">
    <source>
        <dbReference type="ARBA" id="ARBA00034808"/>
    </source>
</evidence>
<dbReference type="InterPro" id="IPR014016">
    <property type="entry name" value="UvrD-like_ATP-bd"/>
</dbReference>
<keyword evidence="8 15" id="KW-0067">ATP-binding</keyword>
<comment type="similarity">
    <text evidence="1">Belongs to the helicase family. UvrD subfamily.</text>
</comment>
<dbReference type="RefSeq" id="WP_013889039.1">
    <property type="nucleotide sequence ID" value="NC_015673.1"/>
</dbReference>
<dbReference type="Pfam" id="PF00580">
    <property type="entry name" value="UvrD-helicase"/>
    <property type="match status" value="1"/>
</dbReference>
<evidence type="ECO:0000313" key="19">
    <source>
        <dbReference type="EMBL" id="AEI10052.1"/>
    </source>
</evidence>
<evidence type="ECO:0000259" key="17">
    <source>
        <dbReference type="PROSITE" id="PS51198"/>
    </source>
</evidence>
<organism evidence="19 20">
    <name type="scientific">Corynebacterium resistens (strain DSM 45100 / JCM 12819 / GTC 2026 / SICGH 158)</name>
    <dbReference type="NCBI Taxonomy" id="662755"/>
    <lineage>
        <taxon>Bacteria</taxon>
        <taxon>Bacillati</taxon>
        <taxon>Actinomycetota</taxon>
        <taxon>Actinomycetes</taxon>
        <taxon>Mycobacteriales</taxon>
        <taxon>Corynebacteriaceae</taxon>
        <taxon>Corynebacterium</taxon>
    </lineage>
</organism>
<dbReference type="PANTHER" id="PTHR11070">
    <property type="entry name" value="UVRD / RECB / PCRA DNA HELICASE FAMILY MEMBER"/>
    <property type="match status" value="1"/>
</dbReference>
<dbReference type="GO" id="GO:0003677">
    <property type="term" value="F:DNA binding"/>
    <property type="evidence" value="ECO:0007669"/>
    <property type="project" value="UniProtKB-KW"/>
</dbReference>
<dbReference type="AlphaFoldDB" id="F8E0X3"/>
<dbReference type="STRING" id="662755.CRES_1700"/>
<dbReference type="GO" id="GO:0043138">
    <property type="term" value="F:3'-5' DNA helicase activity"/>
    <property type="evidence" value="ECO:0007669"/>
    <property type="project" value="UniProtKB-EC"/>
</dbReference>
<dbReference type="GO" id="GO:0033202">
    <property type="term" value="C:DNA helicase complex"/>
    <property type="evidence" value="ECO:0007669"/>
    <property type="project" value="TreeGrafter"/>
</dbReference>
<dbReference type="Gene3D" id="1.10.486.10">
    <property type="entry name" value="PCRA, domain 4"/>
    <property type="match status" value="1"/>
</dbReference>
<dbReference type="PANTHER" id="PTHR11070:SF55">
    <property type="entry name" value="DNA 3'-5' HELICASE"/>
    <property type="match status" value="1"/>
</dbReference>
<evidence type="ECO:0000256" key="11">
    <source>
        <dbReference type="ARBA" id="ARBA00023235"/>
    </source>
</evidence>
<dbReference type="InterPro" id="IPR014017">
    <property type="entry name" value="DNA_helicase_UvrD-like_C"/>
</dbReference>
<evidence type="ECO:0000256" key="15">
    <source>
        <dbReference type="PROSITE-ProRule" id="PRU00560"/>
    </source>
</evidence>
<evidence type="ECO:0000256" key="8">
    <source>
        <dbReference type="ARBA" id="ARBA00022840"/>
    </source>
</evidence>
<dbReference type="eggNOG" id="COG2887">
    <property type="taxonomic scope" value="Bacteria"/>
</dbReference>
<evidence type="ECO:0000259" key="18">
    <source>
        <dbReference type="PROSITE" id="PS51217"/>
    </source>
</evidence>
<dbReference type="KEGG" id="crd:CRES_1700"/>
<keyword evidence="10" id="KW-0234">DNA repair</keyword>
<dbReference type="GO" id="GO:0016887">
    <property type="term" value="F:ATP hydrolysis activity"/>
    <property type="evidence" value="ECO:0007669"/>
    <property type="project" value="RHEA"/>
</dbReference>
<name>F8E0X3_CORRG</name>
<evidence type="ECO:0000256" key="14">
    <source>
        <dbReference type="ARBA" id="ARBA00048988"/>
    </source>
</evidence>